<gene>
    <name evidence="1" type="ORF">FC62_GL000706</name>
</gene>
<dbReference type="InterPro" id="IPR017439">
    <property type="entry name" value="Amidohydrolase"/>
</dbReference>
<dbReference type="PANTHER" id="PTHR11014">
    <property type="entry name" value="PEPTIDASE M20 FAMILY MEMBER"/>
    <property type="match status" value="1"/>
</dbReference>
<dbReference type="InterPro" id="IPR002933">
    <property type="entry name" value="Peptidase_M20"/>
</dbReference>
<dbReference type="AlphaFoldDB" id="A0A0R1H0J2"/>
<dbReference type="Gene3D" id="3.40.630.10">
    <property type="entry name" value="Zn peptidases"/>
    <property type="match status" value="1"/>
</dbReference>
<name>A0A0R1H0J2_9LACO</name>
<comment type="caution">
    <text evidence="1">The sequence shown here is derived from an EMBL/GenBank/DDBJ whole genome shotgun (WGS) entry which is preliminary data.</text>
</comment>
<dbReference type="EMBL" id="AZCV01000002">
    <property type="protein sequence ID" value="KRK37939.1"/>
    <property type="molecule type" value="Genomic_DNA"/>
</dbReference>
<reference evidence="1 2" key="1">
    <citation type="journal article" date="2015" name="Genome Announc.">
        <title>Expanding the biotechnology potential of lactobacilli through comparative genomics of 213 strains and associated genera.</title>
        <authorList>
            <person name="Sun Z."/>
            <person name="Harris H.M."/>
            <person name="McCann A."/>
            <person name="Guo C."/>
            <person name="Argimon S."/>
            <person name="Zhang W."/>
            <person name="Yang X."/>
            <person name="Jeffery I.B."/>
            <person name="Cooney J.C."/>
            <person name="Kagawa T.F."/>
            <person name="Liu W."/>
            <person name="Song Y."/>
            <person name="Salvetti E."/>
            <person name="Wrobel A."/>
            <person name="Rasinkangas P."/>
            <person name="Parkhill J."/>
            <person name="Rea M.C."/>
            <person name="O'Sullivan O."/>
            <person name="Ritari J."/>
            <person name="Douillard F.P."/>
            <person name="Paul Ross R."/>
            <person name="Yang R."/>
            <person name="Briner A.E."/>
            <person name="Felis G.E."/>
            <person name="de Vos W.M."/>
            <person name="Barrangou R."/>
            <person name="Klaenhammer T.R."/>
            <person name="Caufield P.W."/>
            <person name="Cui Y."/>
            <person name="Zhang H."/>
            <person name="O'Toole P.W."/>
        </authorList>
    </citation>
    <scope>NUCLEOTIDE SEQUENCE [LARGE SCALE GENOMIC DNA]</scope>
    <source>
        <strain evidence="1 2">DSM 20534</strain>
    </source>
</reference>
<dbReference type="SUPFAM" id="SSF53187">
    <property type="entry name" value="Zn-dependent exopeptidases"/>
    <property type="match status" value="1"/>
</dbReference>
<dbReference type="PATRIC" id="fig|1423722.3.peg.722"/>
<dbReference type="PANTHER" id="PTHR11014:SF63">
    <property type="entry name" value="METALLOPEPTIDASE, PUTATIVE (AFU_ORTHOLOGUE AFUA_6G09600)-RELATED"/>
    <property type="match status" value="1"/>
</dbReference>
<dbReference type="Pfam" id="PF01546">
    <property type="entry name" value="Peptidase_M20"/>
    <property type="match status" value="1"/>
</dbReference>
<organism evidence="1 2">
    <name type="scientific">Amylolactobacillus amylotrophicus DSM 20534</name>
    <dbReference type="NCBI Taxonomy" id="1423722"/>
    <lineage>
        <taxon>Bacteria</taxon>
        <taxon>Bacillati</taxon>
        <taxon>Bacillota</taxon>
        <taxon>Bacilli</taxon>
        <taxon>Lactobacillales</taxon>
        <taxon>Lactobacillaceae</taxon>
        <taxon>Amylolactobacillus</taxon>
    </lineage>
</organism>
<sequence>MTVQTELMRKLDAAEEEMVAIRRHLHEHPEVSFQEKETAAYIKAFYRDLDCTVTDFGEGYGFAVDIDRDHPGKKLALRADFYALAIQEDNDLPFKSQNPVVMHACGHDAHTAYMMVLANSLIELKEQL</sequence>
<accession>A0A0R1H0J2</accession>
<proteinExistence type="predicted"/>
<evidence type="ECO:0000313" key="1">
    <source>
        <dbReference type="EMBL" id="KRK37939.1"/>
    </source>
</evidence>
<dbReference type="GO" id="GO:0016787">
    <property type="term" value="F:hydrolase activity"/>
    <property type="evidence" value="ECO:0007669"/>
    <property type="project" value="InterPro"/>
</dbReference>
<keyword evidence="2" id="KW-1185">Reference proteome</keyword>
<protein>
    <submittedName>
        <fullName evidence="1">Aminoacylase</fullName>
    </submittedName>
</protein>
<evidence type="ECO:0000313" key="2">
    <source>
        <dbReference type="Proteomes" id="UP000050909"/>
    </source>
</evidence>
<dbReference type="Proteomes" id="UP000050909">
    <property type="component" value="Unassembled WGS sequence"/>
</dbReference>